<protein>
    <recommendedName>
        <fullName evidence="3">phosphoenolpyruvate carboxykinase (ATP)</fullName>
        <ecNumber evidence="3">4.1.1.49</ecNumber>
    </recommendedName>
</protein>
<dbReference type="PROSITE" id="PS00532">
    <property type="entry name" value="PEPCK_ATP"/>
    <property type="match status" value="1"/>
</dbReference>
<comment type="pathway">
    <text evidence="1">Carbohydrate biosynthesis; gluconeogenesis.</text>
</comment>
<dbReference type="AlphaFoldDB" id="A0A1X6P0D8"/>
<evidence type="ECO:0000256" key="1">
    <source>
        <dbReference type="ARBA" id="ARBA00004742"/>
    </source>
</evidence>
<evidence type="ECO:0000256" key="4">
    <source>
        <dbReference type="ARBA" id="ARBA00022432"/>
    </source>
</evidence>
<dbReference type="PANTHER" id="PTHR30031">
    <property type="entry name" value="PHOSPHOENOLPYRUVATE CARBOXYKINASE ATP"/>
    <property type="match status" value="1"/>
</dbReference>
<dbReference type="InterPro" id="IPR015994">
    <property type="entry name" value="PEPCK_ATP_CS"/>
</dbReference>
<dbReference type="GO" id="GO:0005829">
    <property type="term" value="C:cytosol"/>
    <property type="evidence" value="ECO:0007669"/>
    <property type="project" value="TreeGrafter"/>
</dbReference>
<dbReference type="InterPro" id="IPR001272">
    <property type="entry name" value="PEP_carboxykinase_ATP"/>
</dbReference>
<name>A0A1X6P0D8_PORUM</name>
<keyword evidence="11" id="KW-1185">Reference proteome</keyword>
<evidence type="ECO:0000256" key="8">
    <source>
        <dbReference type="ARBA" id="ARBA00023239"/>
    </source>
</evidence>
<keyword evidence="7" id="KW-0067">ATP-binding</keyword>
<dbReference type="InterPro" id="IPR008210">
    <property type="entry name" value="PEP_carboxykinase_N"/>
</dbReference>
<evidence type="ECO:0000256" key="2">
    <source>
        <dbReference type="ARBA" id="ARBA00006052"/>
    </source>
</evidence>
<evidence type="ECO:0000313" key="11">
    <source>
        <dbReference type="Proteomes" id="UP000218209"/>
    </source>
</evidence>
<evidence type="ECO:0000256" key="3">
    <source>
        <dbReference type="ARBA" id="ARBA00012363"/>
    </source>
</evidence>
<evidence type="ECO:0000256" key="5">
    <source>
        <dbReference type="ARBA" id="ARBA00022741"/>
    </source>
</evidence>
<accession>A0A1X6P0D8</accession>
<organism evidence="10 11">
    <name type="scientific">Porphyra umbilicalis</name>
    <name type="common">Purple laver</name>
    <name type="synonym">Red alga</name>
    <dbReference type="NCBI Taxonomy" id="2786"/>
    <lineage>
        <taxon>Eukaryota</taxon>
        <taxon>Rhodophyta</taxon>
        <taxon>Bangiophyceae</taxon>
        <taxon>Bangiales</taxon>
        <taxon>Bangiaceae</taxon>
        <taxon>Porphyra</taxon>
    </lineage>
</organism>
<gene>
    <name evidence="10" type="ORF">BU14_0294s0013</name>
</gene>
<keyword evidence="4" id="KW-0312">Gluconeogenesis</keyword>
<comment type="catalytic activity">
    <reaction evidence="9">
        <text>oxaloacetate + ATP = phosphoenolpyruvate + ADP + CO2</text>
        <dbReference type="Rhea" id="RHEA:18617"/>
        <dbReference type="ChEBI" id="CHEBI:16452"/>
        <dbReference type="ChEBI" id="CHEBI:16526"/>
        <dbReference type="ChEBI" id="CHEBI:30616"/>
        <dbReference type="ChEBI" id="CHEBI:58702"/>
        <dbReference type="ChEBI" id="CHEBI:456216"/>
        <dbReference type="EC" id="4.1.1.49"/>
    </reaction>
</comment>
<sequence length="604" mass="64075">MVVIVRDSATARLNARKAAAAQSGVLTPDAGSGTKTPPLPAPAVPVATTLASLIPDAPAGVVPADVAAAADVPVNVYYNLTLAEVQRHELALGEAVRAANGAMVVRTGKYTGRSPKDRFIVNRPDGIGAKVDWGEVNQPISPAHNDALFELVAAGLAGKTLYVFDGYVGASVISGKRVRVVTLNAYLHHFCVNMLIPPAALGQPVPTLDAFEPEFTVLSASCVTDEAGWREHGLNSSTFITFDFERRLGMIGGSLYSGEIKKGLFAVQNTLLPLEGRLSMHCAATATPDGTDSVLFFGLSGTGKTTLSSDPTRKLIGDDEHAWFEGGIYNHEWGCYCKTLGLTEQREPDIYHAIRDGTVLENVILDDEGNPIYSDSSLTPNGRASYPMHYIGNHEASRRGPHPHAIIFLTSDAVGVLPAVSRLSPDQASYLFLSGYTAKVAGTERGVTEPVPTFSHSFGAAFMPLRPAVYGDLLARRMRQHNTDVYLVNTGWTGGAPGIGNRFPLATTRALVTAIVTGKMAAAPLTEPDPIFRLRSPVSVADADGVPIPAGVLDPKAAWEARGAGAEYDAAARRLAAMFVKNWADRGFPAELTPYGPVSEAAEH</sequence>
<dbReference type="EC" id="4.1.1.49" evidence="3"/>
<dbReference type="PIRSF" id="PIRSF006294">
    <property type="entry name" value="PEP_crbxkin"/>
    <property type="match status" value="1"/>
</dbReference>
<dbReference type="SUPFAM" id="SSF53795">
    <property type="entry name" value="PEP carboxykinase-like"/>
    <property type="match status" value="1"/>
</dbReference>
<dbReference type="OrthoDB" id="184182at2759"/>
<keyword evidence="8" id="KW-0456">Lyase</keyword>
<dbReference type="PANTHER" id="PTHR30031:SF0">
    <property type="entry name" value="PHOSPHOENOLPYRUVATE CARBOXYKINASE (ATP)"/>
    <property type="match status" value="1"/>
</dbReference>
<dbReference type="Proteomes" id="UP000218209">
    <property type="component" value="Unassembled WGS sequence"/>
</dbReference>
<evidence type="ECO:0000256" key="7">
    <source>
        <dbReference type="ARBA" id="ARBA00022840"/>
    </source>
</evidence>
<dbReference type="GO" id="GO:0006094">
    <property type="term" value="P:gluconeogenesis"/>
    <property type="evidence" value="ECO:0007669"/>
    <property type="project" value="UniProtKB-UniPathway"/>
</dbReference>
<dbReference type="InterPro" id="IPR013035">
    <property type="entry name" value="PEP_carboxykinase_C"/>
</dbReference>
<comment type="similarity">
    <text evidence="2">Belongs to the phosphoenolpyruvate carboxykinase (ATP) family.</text>
</comment>
<keyword evidence="5" id="KW-0547">Nucleotide-binding</keyword>
<evidence type="ECO:0000256" key="9">
    <source>
        <dbReference type="ARBA" id="ARBA00047371"/>
    </source>
</evidence>
<dbReference type="Gene3D" id="3.40.449.10">
    <property type="entry name" value="Phosphoenolpyruvate Carboxykinase, domain 1"/>
    <property type="match status" value="1"/>
</dbReference>
<dbReference type="EMBL" id="KV918952">
    <property type="protein sequence ID" value="OSX74322.1"/>
    <property type="molecule type" value="Genomic_DNA"/>
</dbReference>
<dbReference type="HAMAP" id="MF_00453">
    <property type="entry name" value="PEPCK_ATP"/>
    <property type="match status" value="1"/>
</dbReference>
<dbReference type="GO" id="GO:0005524">
    <property type="term" value="F:ATP binding"/>
    <property type="evidence" value="ECO:0007669"/>
    <property type="project" value="UniProtKB-KW"/>
</dbReference>
<dbReference type="Pfam" id="PF01293">
    <property type="entry name" value="PEPCK_ATP"/>
    <property type="match status" value="1"/>
</dbReference>
<reference evidence="10 11" key="1">
    <citation type="submission" date="2017-03" db="EMBL/GenBank/DDBJ databases">
        <title>WGS assembly of Porphyra umbilicalis.</title>
        <authorList>
            <person name="Brawley S.H."/>
            <person name="Blouin N.A."/>
            <person name="Ficko-Blean E."/>
            <person name="Wheeler G.L."/>
            <person name="Lohr M."/>
            <person name="Goodson H.V."/>
            <person name="Jenkins J.W."/>
            <person name="Blaby-Haas C.E."/>
            <person name="Helliwell K.E."/>
            <person name="Chan C."/>
            <person name="Marriage T."/>
            <person name="Bhattacharya D."/>
            <person name="Klein A.S."/>
            <person name="Badis Y."/>
            <person name="Brodie J."/>
            <person name="Cao Y."/>
            <person name="Collen J."/>
            <person name="Dittami S.M."/>
            <person name="Gachon C.M."/>
            <person name="Green B.R."/>
            <person name="Karpowicz S."/>
            <person name="Kim J.W."/>
            <person name="Kudahl U."/>
            <person name="Lin S."/>
            <person name="Michel G."/>
            <person name="Mittag M."/>
            <person name="Olson B.J."/>
            <person name="Pangilinan J."/>
            <person name="Peng Y."/>
            <person name="Qiu H."/>
            <person name="Shu S."/>
            <person name="Singer J.T."/>
            <person name="Smith A.G."/>
            <person name="Sprecher B.N."/>
            <person name="Wagner V."/>
            <person name="Wang W."/>
            <person name="Wang Z.-Y."/>
            <person name="Yan J."/>
            <person name="Yarish C."/>
            <person name="Zoeuner-Riek S."/>
            <person name="Zhuang Y."/>
            <person name="Zou Y."/>
            <person name="Lindquist E.A."/>
            <person name="Grimwood J."/>
            <person name="Barry K."/>
            <person name="Rokhsar D.S."/>
            <person name="Schmutz J."/>
            <person name="Stiller J.W."/>
            <person name="Grossman A.R."/>
            <person name="Prochnik S.E."/>
        </authorList>
    </citation>
    <scope>NUCLEOTIDE SEQUENCE [LARGE SCALE GENOMIC DNA]</scope>
    <source>
        <strain evidence="10">4086291</strain>
    </source>
</reference>
<dbReference type="SUPFAM" id="SSF68923">
    <property type="entry name" value="PEP carboxykinase N-terminal domain"/>
    <property type="match status" value="1"/>
</dbReference>
<evidence type="ECO:0000256" key="6">
    <source>
        <dbReference type="ARBA" id="ARBA00022793"/>
    </source>
</evidence>
<proteinExistence type="inferred from homology"/>
<dbReference type="Gene3D" id="2.170.8.10">
    <property type="entry name" value="Phosphoenolpyruvate Carboxykinase, domain 2"/>
    <property type="match status" value="1"/>
</dbReference>
<dbReference type="UniPathway" id="UPA00138"/>
<keyword evidence="6" id="KW-0210">Decarboxylase</keyword>
<dbReference type="Gene3D" id="3.90.228.20">
    <property type="match status" value="1"/>
</dbReference>
<dbReference type="GO" id="GO:0004612">
    <property type="term" value="F:phosphoenolpyruvate carboxykinase (ATP) activity"/>
    <property type="evidence" value="ECO:0007669"/>
    <property type="project" value="UniProtKB-EC"/>
</dbReference>
<evidence type="ECO:0000313" key="10">
    <source>
        <dbReference type="EMBL" id="OSX74322.1"/>
    </source>
</evidence>